<feature type="domain" description="AbiEi antitoxin N-terminal" evidence="1">
    <location>
        <begin position="10"/>
        <end position="44"/>
    </location>
</feature>
<dbReference type="EMBL" id="JAHBAY010000019">
    <property type="protein sequence ID" value="MBT0773644.1"/>
    <property type="molecule type" value="Genomic_DNA"/>
</dbReference>
<evidence type="ECO:0000313" key="3">
    <source>
        <dbReference type="Proteomes" id="UP001197247"/>
    </source>
</evidence>
<proteinExistence type="predicted"/>
<evidence type="ECO:0000259" key="1">
    <source>
        <dbReference type="Pfam" id="PF13338"/>
    </source>
</evidence>
<dbReference type="Proteomes" id="UP001197247">
    <property type="component" value="Unassembled WGS sequence"/>
</dbReference>
<gene>
    <name evidence="2" type="ORF">KIH74_32165</name>
</gene>
<organism evidence="2 3">
    <name type="scientific">Kineosporia corallincola</name>
    <dbReference type="NCBI Taxonomy" id="2835133"/>
    <lineage>
        <taxon>Bacteria</taxon>
        <taxon>Bacillati</taxon>
        <taxon>Actinomycetota</taxon>
        <taxon>Actinomycetes</taxon>
        <taxon>Kineosporiales</taxon>
        <taxon>Kineosporiaceae</taxon>
        <taxon>Kineosporia</taxon>
    </lineage>
</organism>
<keyword evidence="3" id="KW-1185">Reference proteome</keyword>
<protein>
    <submittedName>
        <fullName evidence="2">Type IV toxin-antitoxin system AbiEi family antitoxin domain-containing protein</fullName>
    </submittedName>
</protein>
<dbReference type="Pfam" id="PF13338">
    <property type="entry name" value="AbiEi_4"/>
    <property type="match status" value="1"/>
</dbReference>
<accession>A0ABS5TS60</accession>
<dbReference type="InterPro" id="IPR025159">
    <property type="entry name" value="AbiEi_N"/>
</dbReference>
<evidence type="ECO:0000313" key="2">
    <source>
        <dbReference type="EMBL" id="MBT0773644.1"/>
    </source>
</evidence>
<dbReference type="RefSeq" id="WP_214160185.1">
    <property type="nucleotide sequence ID" value="NZ_JAHBAY010000019.1"/>
</dbReference>
<reference evidence="2 3" key="1">
    <citation type="submission" date="2021-05" db="EMBL/GenBank/DDBJ databases">
        <title>Kineosporia and Streptomyces sp. nov. two new marine actinobacteria isolated from Coral.</title>
        <authorList>
            <person name="Buangrab K."/>
            <person name="Sutthacheep M."/>
            <person name="Yeemin T."/>
            <person name="Harunari E."/>
            <person name="Igarashi Y."/>
            <person name="Kanchanasin P."/>
            <person name="Tanasupawat S."/>
            <person name="Phongsopitanun W."/>
        </authorList>
    </citation>
    <scope>NUCLEOTIDE SEQUENCE [LARGE SCALE GENOMIC DNA]</scope>
    <source>
        <strain evidence="2 3">J2-2</strain>
    </source>
</reference>
<sequence length="195" mass="21402">MEGLGSLPTTFTLAEARQAGIHPRDVYRWRDTGQVLELSRGVFRHADAPVPSYPDFLAVARRAPGATICLISAASVWDLTDELPAVVSIAVPRGTRPPQIAFPPVEVSRFEPGTFDLGLTHLEAAPGEPVRMYSATRTVVDLMRLRHRIGEPLAFGALRRYLARRDADRSELIELARSLNVLGPLRNALDVLEAS</sequence>
<comment type="caution">
    <text evidence="2">The sequence shown here is derived from an EMBL/GenBank/DDBJ whole genome shotgun (WGS) entry which is preliminary data.</text>
</comment>
<name>A0ABS5TS60_9ACTN</name>